<dbReference type="KEGG" id="psul:AU252_10565"/>
<feature type="transmembrane region" description="Helical" evidence="6">
    <location>
        <begin position="24"/>
        <end position="44"/>
    </location>
</feature>
<keyword evidence="2" id="KW-1003">Cell membrane</keyword>
<evidence type="ECO:0000256" key="4">
    <source>
        <dbReference type="ARBA" id="ARBA00022989"/>
    </source>
</evidence>
<gene>
    <name evidence="7" type="ORF">AU252_10565</name>
</gene>
<dbReference type="PANTHER" id="PTHR30250:SF11">
    <property type="entry name" value="O-ANTIGEN TRANSPORTER-RELATED"/>
    <property type="match status" value="1"/>
</dbReference>
<feature type="transmembrane region" description="Helical" evidence="6">
    <location>
        <begin position="306"/>
        <end position="328"/>
    </location>
</feature>
<dbReference type="AlphaFoldDB" id="A0A0U3NXF9"/>
<dbReference type="GO" id="GO:0005886">
    <property type="term" value="C:plasma membrane"/>
    <property type="evidence" value="ECO:0007669"/>
    <property type="project" value="UniProtKB-SubCell"/>
</dbReference>
<feature type="transmembrane region" description="Helical" evidence="6">
    <location>
        <begin position="94"/>
        <end position="114"/>
    </location>
</feature>
<sequence>MSAERGTTVRDGSTVRHSALRSSLGLIVGKAAQTGAGFAFWVVAARATSDREVGLTMAAVAAVMICTQLAVLGAGSAVIVAVGRGEPPARVLDAAFAIVGVAGTVLALGYLVLQSAVTPDTASLSVLFWLTFLVAAVTGTLVIVLDQALVALGRGSSASLRYALGGGVSLGAAALVSWGAHGASADVLMACWTLGTTVACVVGAVQLRRLVGYRPRLSLRPARGRPLLAVGLPYQLLTLTERAPGLVLPLLLAHMVAPEAAAYWYPAWMMAWAAYSAPMLMGIVQFSEGVRDPARLVSTTWASLRWSLVVGGLAAAVLVLLAHPLLSLLGERYADASAGALRWLAAGLVPYAVLQAYNAVCRALGRYTEAIVVGVMLGVALCAAALWTADRGPSAMALAWLVVLSIGAAAVGLRLVAVLRRLRKDAR</sequence>
<dbReference type="Proteomes" id="UP000065151">
    <property type="component" value="Chromosome"/>
</dbReference>
<dbReference type="RefSeq" id="WP_058930669.1">
    <property type="nucleotide sequence ID" value="NZ_CP013747.1"/>
</dbReference>
<feature type="transmembrane region" description="Helical" evidence="6">
    <location>
        <begin position="126"/>
        <end position="150"/>
    </location>
</feature>
<evidence type="ECO:0000256" key="5">
    <source>
        <dbReference type="ARBA" id="ARBA00023136"/>
    </source>
</evidence>
<keyword evidence="3 6" id="KW-0812">Transmembrane</keyword>
<keyword evidence="4 6" id="KW-1133">Transmembrane helix</keyword>
<name>A0A0U3NXF9_9MICC</name>
<dbReference type="InterPro" id="IPR050833">
    <property type="entry name" value="Poly_Biosynth_Transport"/>
</dbReference>
<feature type="transmembrane region" description="Helical" evidence="6">
    <location>
        <begin position="56"/>
        <end position="82"/>
    </location>
</feature>
<evidence type="ECO:0000256" key="1">
    <source>
        <dbReference type="ARBA" id="ARBA00004651"/>
    </source>
</evidence>
<evidence type="ECO:0000256" key="3">
    <source>
        <dbReference type="ARBA" id="ARBA00022692"/>
    </source>
</evidence>
<feature type="transmembrane region" description="Helical" evidence="6">
    <location>
        <begin position="370"/>
        <end position="389"/>
    </location>
</feature>
<comment type="subcellular location">
    <subcellularLocation>
        <location evidence="1">Cell membrane</location>
        <topology evidence="1">Multi-pass membrane protein</topology>
    </subcellularLocation>
</comment>
<feature type="transmembrane region" description="Helical" evidence="6">
    <location>
        <begin position="395"/>
        <end position="417"/>
    </location>
</feature>
<feature type="transmembrane region" description="Helical" evidence="6">
    <location>
        <begin position="162"/>
        <end position="181"/>
    </location>
</feature>
<keyword evidence="5 6" id="KW-0472">Membrane</keyword>
<evidence type="ECO:0000313" key="7">
    <source>
        <dbReference type="EMBL" id="ALV41535.1"/>
    </source>
</evidence>
<organism evidence="7">
    <name type="scientific">Pseudarthrobacter sulfonivorans</name>
    <dbReference type="NCBI Taxonomy" id="121292"/>
    <lineage>
        <taxon>Bacteria</taxon>
        <taxon>Bacillati</taxon>
        <taxon>Actinomycetota</taxon>
        <taxon>Actinomycetes</taxon>
        <taxon>Micrococcales</taxon>
        <taxon>Micrococcaceae</taxon>
        <taxon>Pseudarthrobacter</taxon>
    </lineage>
</organism>
<evidence type="ECO:0000256" key="2">
    <source>
        <dbReference type="ARBA" id="ARBA00022475"/>
    </source>
</evidence>
<dbReference type="EMBL" id="CP013747">
    <property type="protein sequence ID" value="ALV41535.1"/>
    <property type="molecule type" value="Genomic_DNA"/>
</dbReference>
<protein>
    <submittedName>
        <fullName evidence="7">Polysaccharide biosynthesis protein</fullName>
    </submittedName>
</protein>
<reference evidence="7 8" key="1">
    <citation type="submission" date="2015-12" db="EMBL/GenBank/DDBJ databases">
        <authorList>
            <person name="Shamseldin A."/>
            <person name="Moawad H."/>
            <person name="Abd El-Rahim W.M."/>
            <person name="Sadowsky M.J."/>
        </authorList>
    </citation>
    <scope>NUCLEOTIDE SEQUENCE [LARGE SCALE GENOMIC DNA]</scope>
    <source>
        <strain evidence="7 8">Ar51</strain>
    </source>
</reference>
<accession>A0A0U3NXF9</accession>
<dbReference type="PANTHER" id="PTHR30250">
    <property type="entry name" value="PST FAMILY PREDICTED COLANIC ACID TRANSPORTER"/>
    <property type="match status" value="1"/>
</dbReference>
<evidence type="ECO:0000256" key="6">
    <source>
        <dbReference type="SAM" id="Phobius"/>
    </source>
</evidence>
<proteinExistence type="predicted"/>
<feature type="transmembrane region" description="Helical" evidence="6">
    <location>
        <begin position="340"/>
        <end position="358"/>
    </location>
</feature>
<feature type="transmembrane region" description="Helical" evidence="6">
    <location>
        <begin position="187"/>
        <end position="207"/>
    </location>
</feature>
<dbReference type="STRING" id="121292.AU252_10565"/>
<evidence type="ECO:0000313" key="8">
    <source>
        <dbReference type="Proteomes" id="UP000065151"/>
    </source>
</evidence>
<feature type="transmembrane region" description="Helical" evidence="6">
    <location>
        <begin position="263"/>
        <end position="286"/>
    </location>
</feature>
<feature type="transmembrane region" description="Helical" evidence="6">
    <location>
        <begin position="227"/>
        <end position="251"/>
    </location>
</feature>